<organism evidence="1">
    <name type="scientific">Mesocestoides corti</name>
    <name type="common">Flatworm</name>
    <dbReference type="NCBI Taxonomy" id="53468"/>
    <lineage>
        <taxon>Eukaryota</taxon>
        <taxon>Metazoa</taxon>
        <taxon>Spiralia</taxon>
        <taxon>Lophotrochozoa</taxon>
        <taxon>Platyhelminthes</taxon>
        <taxon>Cestoda</taxon>
        <taxon>Eucestoda</taxon>
        <taxon>Cyclophyllidea</taxon>
        <taxon>Mesocestoididae</taxon>
        <taxon>Mesocestoides</taxon>
    </lineage>
</organism>
<dbReference type="PANTHER" id="PTHR44147:SF2">
    <property type="entry name" value="DEHYDROGENASE_REDUCTASE SDR FAMILY MEMBER 1"/>
    <property type="match status" value="1"/>
</dbReference>
<name>A0A5K3FXI5_MESCO</name>
<dbReference type="InterPro" id="IPR002347">
    <property type="entry name" value="SDR_fam"/>
</dbReference>
<dbReference type="PRINTS" id="PR00081">
    <property type="entry name" value="GDHRDH"/>
</dbReference>
<dbReference type="InterPro" id="IPR036291">
    <property type="entry name" value="NAD(P)-bd_dom_sf"/>
</dbReference>
<dbReference type="AlphaFoldDB" id="A0A5K3FXI5"/>
<reference evidence="1" key="1">
    <citation type="submission" date="2019-11" db="UniProtKB">
        <authorList>
            <consortium name="WormBaseParasite"/>
        </authorList>
    </citation>
    <scope>IDENTIFICATION</scope>
</reference>
<dbReference type="PANTHER" id="PTHR44147">
    <property type="entry name" value="DEHYDROGENASE/REDUCTASE SDR FAMILY MEMBER 1"/>
    <property type="match status" value="1"/>
</dbReference>
<dbReference type="Pfam" id="PF00106">
    <property type="entry name" value="adh_short"/>
    <property type="match status" value="1"/>
</dbReference>
<sequence>MSSKLSDLRGFVCLVTGASRGIGRGIAVGLGECGATVYITARTLRPKGESGNSAAPGSLEETASEITARGGVVIPVAVDHSDDTQVADLFARIRREQKGRLDILVNNVYAGADALTSSVKNNQKFWHMDGN</sequence>
<evidence type="ECO:0000313" key="1">
    <source>
        <dbReference type="WBParaSite" id="MCU_012635-RA"/>
    </source>
</evidence>
<dbReference type="Gene3D" id="3.40.50.720">
    <property type="entry name" value="NAD(P)-binding Rossmann-like Domain"/>
    <property type="match status" value="1"/>
</dbReference>
<dbReference type="WBParaSite" id="MCU_012635-RA">
    <property type="protein sequence ID" value="MCU_012635-RA"/>
    <property type="gene ID" value="MCU_012635"/>
</dbReference>
<dbReference type="SUPFAM" id="SSF51735">
    <property type="entry name" value="NAD(P)-binding Rossmann-fold domains"/>
    <property type="match status" value="1"/>
</dbReference>
<proteinExistence type="predicted"/>
<protein>
    <submittedName>
        <fullName evidence="1">SDR family NAD(P)-dependent oxidoreductase</fullName>
    </submittedName>
</protein>
<accession>A0A5K3FXI5</accession>